<keyword evidence="5 8" id="KW-0812">Transmembrane</keyword>
<dbReference type="EMBL" id="SODF01000001">
    <property type="protein sequence ID" value="TDW21957.1"/>
    <property type="molecule type" value="Genomic_DNA"/>
</dbReference>
<feature type="transmembrane region" description="Helical" evidence="8">
    <location>
        <begin position="73"/>
        <end position="91"/>
    </location>
</feature>
<evidence type="ECO:0000313" key="9">
    <source>
        <dbReference type="EMBL" id="TDW21957.1"/>
    </source>
</evidence>
<evidence type="ECO:0000256" key="4">
    <source>
        <dbReference type="ARBA" id="ARBA00022475"/>
    </source>
</evidence>
<feature type="transmembrane region" description="Helical" evidence="8">
    <location>
        <begin position="20"/>
        <end position="40"/>
    </location>
</feature>
<comment type="similarity">
    <text evidence="2">Belongs to the binding-protein-dependent transport system permease family. FecCD subfamily.</text>
</comment>
<sequence length="336" mass="34164">MTAALEVRAAIRSRRQRTGLVCGLLLLIALAVSALALVLGDYHVAPLKVLDILAGGGDQTERFIIVGQRLPRAIAALLVGAALGLAGALFQSISRNPLGSPDVIGFTTGSASGALLALLIGNATGARVAVWAVLGGLLTAVAVLALTGRGQLRGERLIVGGIAVGAMLAAVNDYLITRADPERAQEAKLWLLGSLNGINGSPVRFLAVVLLVLFVLTACLRRRLGVLETGDDLATALGVRPAQVRLLAALLGVALTGAAVAVSGPIGFLALAAPQLGRRLTRSPTPALASATVTGALLLAVADLVSQRALAPFQIPVGLVTGVLGGAYLAWLIGRR</sequence>
<dbReference type="Proteomes" id="UP000295447">
    <property type="component" value="Unassembled WGS sequence"/>
</dbReference>
<reference evidence="9 10" key="1">
    <citation type="submission" date="2019-03" db="EMBL/GenBank/DDBJ databases">
        <title>Genomic Encyclopedia of Type Strains, Phase III (KMG-III): the genomes of soil and plant-associated and newly described type strains.</title>
        <authorList>
            <person name="Whitman W."/>
        </authorList>
    </citation>
    <scope>NUCLEOTIDE SEQUENCE [LARGE SCALE GENOMIC DNA]</scope>
    <source>
        <strain evidence="9 10">VKM Ac-2570</strain>
    </source>
</reference>
<name>A0A4R7ZV30_9ACTN</name>
<dbReference type="InterPro" id="IPR037294">
    <property type="entry name" value="ABC_BtuC-like"/>
</dbReference>
<dbReference type="AlphaFoldDB" id="A0A4R7ZV30"/>
<feature type="transmembrane region" description="Helical" evidence="8">
    <location>
        <begin position="197"/>
        <end position="220"/>
    </location>
</feature>
<feature type="transmembrane region" description="Helical" evidence="8">
    <location>
        <begin position="246"/>
        <end position="273"/>
    </location>
</feature>
<dbReference type="PANTHER" id="PTHR30472">
    <property type="entry name" value="FERRIC ENTEROBACTIN TRANSPORT SYSTEM PERMEASE PROTEIN"/>
    <property type="match status" value="1"/>
</dbReference>
<dbReference type="RefSeq" id="WP_202874377.1">
    <property type="nucleotide sequence ID" value="NZ_SODF01000001.1"/>
</dbReference>
<keyword evidence="4" id="KW-1003">Cell membrane</keyword>
<dbReference type="Gene3D" id="1.10.3470.10">
    <property type="entry name" value="ABC transporter involved in vitamin B12 uptake, BtuC"/>
    <property type="match status" value="1"/>
</dbReference>
<keyword evidence="3" id="KW-0813">Transport</keyword>
<keyword evidence="6 8" id="KW-1133">Transmembrane helix</keyword>
<organism evidence="9 10">
    <name type="scientific">Kribbella kalugense</name>
    <dbReference type="NCBI Taxonomy" id="2512221"/>
    <lineage>
        <taxon>Bacteria</taxon>
        <taxon>Bacillati</taxon>
        <taxon>Actinomycetota</taxon>
        <taxon>Actinomycetes</taxon>
        <taxon>Propionibacteriales</taxon>
        <taxon>Kribbellaceae</taxon>
        <taxon>Kribbella</taxon>
    </lineage>
</organism>
<feature type="transmembrane region" description="Helical" evidence="8">
    <location>
        <begin position="317"/>
        <end position="334"/>
    </location>
</feature>
<feature type="transmembrane region" description="Helical" evidence="8">
    <location>
        <begin position="158"/>
        <end position="177"/>
    </location>
</feature>
<evidence type="ECO:0000313" key="10">
    <source>
        <dbReference type="Proteomes" id="UP000295447"/>
    </source>
</evidence>
<evidence type="ECO:0000256" key="8">
    <source>
        <dbReference type="SAM" id="Phobius"/>
    </source>
</evidence>
<evidence type="ECO:0000256" key="1">
    <source>
        <dbReference type="ARBA" id="ARBA00004651"/>
    </source>
</evidence>
<feature type="transmembrane region" description="Helical" evidence="8">
    <location>
        <begin position="103"/>
        <end position="122"/>
    </location>
</feature>
<dbReference type="CDD" id="cd06550">
    <property type="entry name" value="TM_ABC_iron-siderophores_like"/>
    <property type="match status" value="1"/>
</dbReference>
<dbReference type="GO" id="GO:0005886">
    <property type="term" value="C:plasma membrane"/>
    <property type="evidence" value="ECO:0007669"/>
    <property type="project" value="UniProtKB-SubCell"/>
</dbReference>
<comment type="caution">
    <text evidence="9">The sequence shown here is derived from an EMBL/GenBank/DDBJ whole genome shotgun (WGS) entry which is preliminary data.</text>
</comment>
<dbReference type="Pfam" id="PF01032">
    <property type="entry name" value="FecCD"/>
    <property type="match status" value="1"/>
</dbReference>
<evidence type="ECO:0000256" key="5">
    <source>
        <dbReference type="ARBA" id="ARBA00022692"/>
    </source>
</evidence>
<protein>
    <submittedName>
        <fullName evidence="9">Iron complex transport system permease protein</fullName>
    </submittedName>
</protein>
<evidence type="ECO:0000256" key="3">
    <source>
        <dbReference type="ARBA" id="ARBA00022448"/>
    </source>
</evidence>
<gene>
    <name evidence="9" type="ORF">EV650_0788</name>
</gene>
<dbReference type="PANTHER" id="PTHR30472:SF24">
    <property type="entry name" value="FERRIC ENTEROBACTIN TRANSPORT SYSTEM PERMEASE PROTEIN FEPG"/>
    <property type="match status" value="1"/>
</dbReference>
<evidence type="ECO:0000256" key="2">
    <source>
        <dbReference type="ARBA" id="ARBA00007935"/>
    </source>
</evidence>
<evidence type="ECO:0000256" key="7">
    <source>
        <dbReference type="ARBA" id="ARBA00023136"/>
    </source>
</evidence>
<proteinExistence type="inferred from homology"/>
<keyword evidence="7 8" id="KW-0472">Membrane</keyword>
<evidence type="ECO:0000256" key="6">
    <source>
        <dbReference type="ARBA" id="ARBA00022989"/>
    </source>
</evidence>
<dbReference type="GO" id="GO:0022857">
    <property type="term" value="F:transmembrane transporter activity"/>
    <property type="evidence" value="ECO:0007669"/>
    <property type="project" value="InterPro"/>
</dbReference>
<feature type="transmembrane region" description="Helical" evidence="8">
    <location>
        <begin position="128"/>
        <end position="146"/>
    </location>
</feature>
<dbReference type="InterPro" id="IPR000522">
    <property type="entry name" value="ABC_transptr_permease_BtuC"/>
</dbReference>
<keyword evidence="10" id="KW-1185">Reference proteome</keyword>
<comment type="subcellular location">
    <subcellularLocation>
        <location evidence="1">Cell membrane</location>
        <topology evidence="1">Multi-pass membrane protein</topology>
    </subcellularLocation>
</comment>
<accession>A0A4R7ZV30</accession>
<dbReference type="GO" id="GO:0033214">
    <property type="term" value="P:siderophore-iron import into cell"/>
    <property type="evidence" value="ECO:0007669"/>
    <property type="project" value="TreeGrafter"/>
</dbReference>
<dbReference type="SUPFAM" id="SSF81345">
    <property type="entry name" value="ABC transporter involved in vitamin B12 uptake, BtuC"/>
    <property type="match status" value="1"/>
</dbReference>